<dbReference type="Gene3D" id="1.10.287.470">
    <property type="entry name" value="Helix hairpin bin"/>
    <property type="match status" value="2"/>
</dbReference>
<feature type="domain" description="YbhG-like alpha-helical hairpin" evidence="5">
    <location>
        <begin position="68"/>
        <end position="195"/>
    </location>
</feature>
<dbReference type="AlphaFoldDB" id="A0A062XMV2"/>
<dbReference type="InterPro" id="IPR050465">
    <property type="entry name" value="UPF0194_transport"/>
</dbReference>
<dbReference type="InterPro" id="IPR059052">
    <property type="entry name" value="HH_YbhG-like"/>
</dbReference>
<protein>
    <submittedName>
        <fullName evidence="7">Uncharacterized protein</fullName>
    </submittedName>
</protein>
<evidence type="ECO:0000256" key="1">
    <source>
        <dbReference type="ARBA" id="ARBA00004196"/>
    </source>
</evidence>
<keyword evidence="4" id="KW-0732">Signal</keyword>
<dbReference type="Pfam" id="PF25881">
    <property type="entry name" value="HH_YBHG"/>
    <property type="match status" value="1"/>
</dbReference>
<dbReference type="Proteomes" id="UP000027284">
    <property type="component" value="Unassembled WGS sequence"/>
</dbReference>
<comment type="subcellular location">
    <subcellularLocation>
        <location evidence="1">Cell envelope</location>
    </subcellularLocation>
</comment>
<evidence type="ECO:0000256" key="2">
    <source>
        <dbReference type="ARBA" id="ARBA00023054"/>
    </source>
</evidence>
<feature type="coiled-coil region" evidence="3">
    <location>
        <begin position="70"/>
        <end position="194"/>
    </location>
</feature>
<dbReference type="OrthoDB" id="9778236at2"/>
<evidence type="ECO:0000259" key="6">
    <source>
        <dbReference type="Pfam" id="PF25954"/>
    </source>
</evidence>
<keyword evidence="8" id="KW-1185">Reference proteome</keyword>
<dbReference type="GO" id="GO:0030313">
    <property type="term" value="C:cell envelope"/>
    <property type="evidence" value="ECO:0007669"/>
    <property type="project" value="UniProtKB-SubCell"/>
</dbReference>
<accession>A0A062XMV2</accession>
<dbReference type="Pfam" id="PF25954">
    <property type="entry name" value="Beta-barrel_RND_2"/>
    <property type="match status" value="1"/>
</dbReference>
<name>A0A062XMV2_9BACT</name>
<sequence>MNNKAAIFLAVSLPLLACQRSPSSGGFSASGHVEATQVRLAGKVSGTLLEVRFQEGETLNAGDVVARLDTAQLQRELEKAKAQKDAAAAELALLEAGARREEIAEAQARLKAAQAELAAAQADVARYQPLAQKGAANRKLLEDAETKALTAAQQVKALEARLQLLRAGARSEEKAAARARLAAAEAQVKVLEQVLADSVIVSPIAGTVIEKLAEPGEFLPAGTPVLVVADLANPWLEVYVDEPHLAHLRLGQTVKVKVDGRTDTFEGVVSFIAPQPEFTPKNVQTPDERAKLVFKVKVALENPGGVFKPGMPADAFFSAP</sequence>
<dbReference type="PANTHER" id="PTHR32347">
    <property type="entry name" value="EFFLUX SYSTEM COMPONENT YKNX-RELATED"/>
    <property type="match status" value="1"/>
</dbReference>
<evidence type="ECO:0000313" key="8">
    <source>
        <dbReference type="Proteomes" id="UP000027284"/>
    </source>
</evidence>
<proteinExistence type="predicted"/>
<dbReference type="InterPro" id="IPR058792">
    <property type="entry name" value="Beta-barrel_RND_2"/>
</dbReference>
<evidence type="ECO:0000259" key="5">
    <source>
        <dbReference type="Pfam" id="PF25881"/>
    </source>
</evidence>
<feature type="signal peptide" evidence="4">
    <location>
        <begin position="1"/>
        <end position="17"/>
    </location>
</feature>
<organism evidence="7 8">
    <name type="scientific">Thermoanaerobaculum aquaticum</name>
    <dbReference type="NCBI Taxonomy" id="1312852"/>
    <lineage>
        <taxon>Bacteria</taxon>
        <taxon>Pseudomonadati</taxon>
        <taxon>Acidobacteriota</taxon>
        <taxon>Thermoanaerobaculia</taxon>
        <taxon>Thermoanaerobaculales</taxon>
        <taxon>Thermoanaerobaculaceae</taxon>
        <taxon>Thermoanaerobaculum</taxon>
    </lineage>
</organism>
<dbReference type="PANTHER" id="PTHR32347:SF23">
    <property type="entry name" value="BLL5650 PROTEIN"/>
    <property type="match status" value="1"/>
</dbReference>
<feature type="domain" description="CusB-like beta-barrel" evidence="6">
    <location>
        <begin position="235"/>
        <end position="317"/>
    </location>
</feature>
<dbReference type="RefSeq" id="WP_038048846.1">
    <property type="nucleotide sequence ID" value="NZ_JMFG01000016.1"/>
</dbReference>
<dbReference type="STRING" id="1312852.EG19_02545"/>
<dbReference type="EMBL" id="JMFG01000016">
    <property type="protein sequence ID" value="KDA53872.1"/>
    <property type="molecule type" value="Genomic_DNA"/>
</dbReference>
<gene>
    <name evidence="7" type="ORF">EG19_02545</name>
</gene>
<keyword evidence="2 3" id="KW-0175">Coiled coil</keyword>
<dbReference type="Gene3D" id="2.40.50.100">
    <property type="match status" value="2"/>
</dbReference>
<feature type="chain" id="PRO_5001616352" evidence="4">
    <location>
        <begin position="18"/>
        <end position="320"/>
    </location>
</feature>
<evidence type="ECO:0000313" key="7">
    <source>
        <dbReference type="EMBL" id="KDA53872.1"/>
    </source>
</evidence>
<comment type="caution">
    <text evidence="7">The sequence shown here is derived from an EMBL/GenBank/DDBJ whole genome shotgun (WGS) entry which is preliminary data.</text>
</comment>
<reference evidence="7 8" key="1">
    <citation type="submission" date="2014-04" db="EMBL/GenBank/DDBJ databases">
        <title>The Genome Sequence of Thermoanaerobaculum aquaticum MP-01, The First Cultivated Group 23 Acidobacterium.</title>
        <authorList>
            <person name="Stamps B.W."/>
            <person name="Losey N.A."/>
            <person name="Lawson P.A."/>
            <person name="Stevenson B.S."/>
        </authorList>
    </citation>
    <scope>NUCLEOTIDE SEQUENCE [LARGE SCALE GENOMIC DNA]</scope>
    <source>
        <strain evidence="7 8">MP-01</strain>
    </source>
</reference>
<dbReference type="SUPFAM" id="SSF111369">
    <property type="entry name" value="HlyD-like secretion proteins"/>
    <property type="match status" value="2"/>
</dbReference>
<evidence type="ECO:0000256" key="4">
    <source>
        <dbReference type="SAM" id="SignalP"/>
    </source>
</evidence>
<evidence type="ECO:0000256" key="3">
    <source>
        <dbReference type="SAM" id="Coils"/>
    </source>
</evidence>
<dbReference type="Gene3D" id="2.40.30.170">
    <property type="match status" value="1"/>
</dbReference>